<keyword evidence="1" id="KW-0805">Transcription regulation</keyword>
<dbReference type="SMART" id="SM00354">
    <property type="entry name" value="HTH_LACI"/>
    <property type="match status" value="1"/>
</dbReference>
<sequence length="363" mass="39391">MVNRALQRGWAILFSGDKGHNNGLGLASGQVATMKAQRITLHDIAALAGVTKMTVSRYLRTPEKVKPDTAERIASVIAEVGYQPDPDNPAMSANVLPRIGVLIPSFNNQIFADLLAGIESVTSAQGYQTLVVNYDYDSQREEEQIATVLAFNVKGLLLTESVHSLRAEKYLKAAKIPIAEVMGLSSNADRINVGFDNMKAGFDMTTMLLASGKRRIIYFGSMSDVRDEQRYTGYCQAMEAQGLPVGRIAPNKVSSISIGTGMMTLARQMYPDMDGILCTNDDLAVGVLQECLTSGIKVPAEIAIAGFHGLEIGQVISPRLASVLTPRFEMGKVATEILLKKIKGLPTIEHVDLHYRLSMGETI</sequence>
<name>A0AAX2ET02_9ENTR</name>
<dbReference type="PROSITE" id="PS00356">
    <property type="entry name" value="HTH_LACI_1"/>
    <property type="match status" value="1"/>
</dbReference>
<dbReference type="SUPFAM" id="SSF47413">
    <property type="entry name" value="lambda repressor-like DNA-binding domains"/>
    <property type="match status" value="1"/>
</dbReference>
<gene>
    <name evidence="7" type="ORF">SAMN03159428_03695</name>
    <name evidence="6" type="ORF">SAMN03159514_02530</name>
</gene>
<dbReference type="PROSITE" id="PS50943">
    <property type="entry name" value="HTH_CROC1"/>
    <property type="match status" value="1"/>
</dbReference>
<dbReference type="PANTHER" id="PTHR30146">
    <property type="entry name" value="LACI-RELATED TRANSCRIPTIONAL REPRESSOR"/>
    <property type="match status" value="1"/>
</dbReference>
<evidence type="ECO:0000256" key="2">
    <source>
        <dbReference type="ARBA" id="ARBA00023125"/>
    </source>
</evidence>
<dbReference type="InterPro" id="IPR000843">
    <property type="entry name" value="HTH_LacI"/>
</dbReference>
<dbReference type="Pfam" id="PF00356">
    <property type="entry name" value="LacI"/>
    <property type="match status" value="1"/>
</dbReference>
<evidence type="ECO:0000313" key="8">
    <source>
        <dbReference type="Proteomes" id="UP000198760"/>
    </source>
</evidence>
<dbReference type="Proteomes" id="UP000199173">
    <property type="component" value="Unassembled WGS sequence"/>
</dbReference>
<keyword evidence="8" id="KW-1185">Reference proteome</keyword>
<dbReference type="Pfam" id="PF00532">
    <property type="entry name" value="Peripla_BP_1"/>
    <property type="match status" value="1"/>
</dbReference>
<dbReference type="Gene3D" id="1.10.260.40">
    <property type="entry name" value="lambda repressor-like DNA-binding domains"/>
    <property type="match status" value="1"/>
</dbReference>
<dbReference type="Gene3D" id="3.40.50.2300">
    <property type="match status" value="2"/>
</dbReference>
<comment type="caution">
    <text evidence="6">The sequence shown here is derived from an EMBL/GenBank/DDBJ whole genome shotgun (WGS) entry which is preliminary data.</text>
</comment>
<dbReference type="InterPro" id="IPR001761">
    <property type="entry name" value="Peripla_BP/Lac1_sug-bd_dom"/>
</dbReference>
<evidence type="ECO:0000256" key="1">
    <source>
        <dbReference type="ARBA" id="ARBA00023015"/>
    </source>
</evidence>
<evidence type="ECO:0000259" key="5">
    <source>
        <dbReference type="PROSITE" id="PS50943"/>
    </source>
</evidence>
<feature type="domain" description="HTH lacI-type" evidence="4">
    <location>
        <begin position="39"/>
        <end position="93"/>
    </location>
</feature>
<dbReference type="PANTHER" id="PTHR30146:SF37">
    <property type="entry name" value="HTH-TYPE TRANSCRIPTIONAL REGULATOR IDNR"/>
    <property type="match status" value="1"/>
</dbReference>
<evidence type="ECO:0000256" key="3">
    <source>
        <dbReference type="ARBA" id="ARBA00023163"/>
    </source>
</evidence>
<dbReference type="Proteomes" id="UP000198760">
    <property type="component" value="Unassembled WGS sequence"/>
</dbReference>
<dbReference type="GO" id="GO:0000976">
    <property type="term" value="F:transcription cis-regulatory region binding"/>
    <property type="evidence" value="ECO:0007669"/>
    <property type="project" value="TreeGrafter"/>
</dbReference>
<keyword evidence="2" id="KW-0238">DNA-binding</keyword>
<dbReference type="InterPro" id="IPR010982">
    <property type="entry name" value="Lambda_DNA-bd_dom_sf"/>
</dbReference>
<evidence type="ECO:0000259" key="4">
    <source>
        <dbReference type="PROSITE" id="PS50932"/>
    </source>
</evidence>
<evidence type="ECO:0000313" key="6">
    <source>
        <dbReference type="EMBL" id="SFR14380.1"/>
    </source>
</evidence>
<dbReference type="CDD" id="cd01575">
    <property type="entry name" value="PBP1_GntR"/>
    <property type="match status" value="1"/>
</dbReference>
<evidence type="ECO:0000313" key="7">
    <source>
        <dbReference type="EMBL" id="SFU04755.1"/>
    </source>
</evidence>
<accession>A0AAX2ET02</accession>
<protein>
    <submittedName>
        <fullName evidence="6">Transcriptional regulator, LacI family</fullName>
    </submittedName>
</protein>
<dbReference type="InterPro" id="IPR001387">
    <property type="entry name" value="Cro/C1-type_HTH"/>
</dbReference>
<organism evidence="6 9">
    <name type="scientific">Kosakonia radicincitans</name>
    <dbReference type="NCBI Taxonomy" id="283686"/>
    <lineage>
        <taxon>Bacteria</taxon>
        <taxon>Pseudomonadati</taxon>
        <taxon>Pseudomonadota</taxon>
        <taxon>Gammaproteobacteria</taxon>
        <taxon>Enterobacterales</taxon>
        <taxon>Enterobacteriaceae</taxon>
        <taxon>Kosakonia</taxon>
    </lineage>
</organism>
<evidence type="ECO:0000313" key="9">
    <source>
        <dbReference type="Proteomes" id="UP000199173"/>
    </source>
</evidence>
<dbReference type="EMBL" id="FPAV01000010">
    <property type="protein sequence ID" value="SFU04755.1"/>
    <property type="molecule type" value="Genomic_DNA"/>
</dbReference>
<dbReference type="GO" id="GO:0003700">
    <property type="term" value="F:DNA-binding transcription factor activity"/>
    <property type="evidence" value="ECO:0007669"/>
    <property type="project" value="TreeGrafter"/>
</dbReference>
<keyword evidence="3" id="KW-0804">Transcription</keyword>
<feature type="domain" description="HTH cro/C1-type" evidence="5">
    <location>
        <begin position="35"/>
        <end position="83"/>
    </location>
</feature>
<dbReference type="InterPro" id="IPR028082">
    <property type="entry name" value="Peripla_BP_I"/>
</dbReference>
<dbReference type="EMBL" id="FOYJ01000005">
    <property type="protein sequence ID" value="SFR14380.1"/>
    <property type="molecule type" value="Genomic_DNA"/>
</dbReference>
<proteinExistence type="predicted"/>
<reference evidence="8 9" key="1">
    <citation type="submission" date="2016-10" db="EMBL/GenBank/DDBJ databases">
        <authorList>
            <person name="Varghese N."/>
            <person name="Submissions S."/>
        </authorList>
    </citation>
    <scope>NUCLEOTIDE SEQUENCE [LARGE SCALE GENOMIC DNA]</scope>
    <source>
        <strain evidence="7 8">NFIX06</strain>
        <strain evidence="6 9">NFIX08</strain>
    </source>
</reference>
<dbReference type="AlphaFoldDB" id="A0AAX2ET02"/>
<dbReference type="SUPFAM" id="SSF53822">
    <property type="entry name" value="Periplasmic binding protein-like I"/>
    <property type="match status" value="1"/>
</dbReference>
<dbReference type="CDD" id="cd01392">
    <property type="entry name" value="HTH_LacI"/>
    <property type="match status" value="1"/>
</dbReference>
<dbReference type="PROSITE" id="PS50932">
    <property type="entry name" value="HTH_LACI_2"/>
    <property type="match status" value="1"/>
</dbReference>